<evidence type="ECO:0000256" key="1">
    <source>
        <dbReference type="SAM" id="MobiDB-lite"/>
    </source>
</evidence>
<evidence type="ECO:0000313" key="2">
    <source>
        <dbReference type="EMBL" id="MES1923152.1"/>
    </source>
</evidence>
<reference evidence="2 3" key="1">
    <citation type="journal article" date="2024" name="BMC Biol.">
        <title>Comparative genomics of Ascetosporea gives new insight into the evolutionary basis for animal parasitism in Rhizaria.</title>
        <authorList>
            <person name="Hiltunen Thoren M."/>
            <person name="Onut-Brannstrom I."/>
            <person name="Alfjorden A."/>
            <person name="Peckova H."/>
            <person name="Swords F."/>
            <person name="Hooper C."/>
            <person name="Holzer A.S."/>
            <person name="Bass D."/>
            <person name="Burki F."/>
        </authorList>
    </citation>
    <scope>NUCLEOTIDE SEQUENCE [LARGE SCALE GENOMIC DNA]</scope>
    <source>
        <strain evidence="2">20-A016</strain>
    </source>
</reference>
<dbReference type="Proteomes" id="UP001439008">
    <property type="component" value="Unassembled WGS sequence"/>
</dbReference>
<feature type="compositionally biased region" description="Basic and acidic residues" evidence="1">
    <location>
        <begin position="1"/>
        <end position="11"/>
    </location>
</feature>
<evidence type="ECO:0000313" key="3">
    <source>
        <dbReference type="Proteomes" id="UP001439008"/>
    </source>
</evidence>
<proteinExistence type="predicted"/>
<organism evidence="2 3">
    <name type="scientific">Bonamia ostreae</name>
    <dbReference type="NCBI Taxonomy" id="126728"/>
    <lineage>
        <taxon>Eukaryota</taxon>
        <taxon>Sar</taxon>
        <taxon>Rhizaria</taxon>
        <taxon>Endomyxa</taxon>
        <taxon>Ascetosporea</taxon>
        <taxon>Haplosporida</taxon>
        <taxon>Bonamia</taxon>
    </lineage>
</organism>
<dbReference type="EMBL" id="JBDODL010004900">
    <property type="protein sequence ID" value="MES1923152.1"/>
    <property type="molecule type" value="Genomic_DNA"/>
</dbReference>
<gene>
    <name evidence="2" type="ORF">MHBO_004695</name>
</gene>
<name>A0ABV2AUT0_9EUKA</name>
<keyword evidence="3" id="KW-1185">Reference proteome</keyword>
<protein>
    <submittedName>
        <fullName evidence="2">Uncharacterized protein</fullName>
    </submittedName>
</protein>
<accession>A0ABV2AUT0</accession>
<sequence length="54" mass="6156">MNRDIIDKYRASDSPSASRDRVAQNHDAVNIGYQELRDLRPSSPYDSIHLRIAA</sequence>
<comment type="caution">
    <text evidence="2">The sequence shown here is derived from an EMBL/GenBank/DDBJ whole genome shotgun (WGS) entry which is preliminary data.</text>
</comment>
<feature type="region of interest" description="Disordered" evidence="1">
    <location>
        <begin position="1"/>
        <end position="25"/>
    </location>
</feature>